<dbReference type="NCBIfam" id="TIGR00229">
    <property type="entry name" value="sensory_box"/>
    <property type="match status" value="1"/>
</dbReference>
<dbReference type="SMART" id="SM00052">
    <property type="entry name" value="EAL"/>
    <property type="match status" value="1"/>
</dbReference>
<dbReference type="InterPro" id="IPR001610">
    <property type="entry name" value="PAC"/>
</dbReference>
<proteinExistence type="predicted"/>
<dbReference type="InterPro" id="IPR029787">
    <property type="entry name" value="Nucleotide_cyclase"/>
</dbReference>
<dbReference type="InterPro" id="IPR035919">
    <property type="entry name" value="EAL_sf"/>
</dbReference>
<evidence type="ECO:0000256" key="1">
    <source>
        <dbReference type="PROSITE-ProRule" id="PRU00169"/>
    </source>
</evidence>
<evidence type="ECO:0000313" key="7">
    <source>
        <dbReference type="EMBL" id="CAI8892557.1"/>
    </source>
</evidence>
<keyword evidence="1" id="KW-0597">Phosphoprotein</keyword>
<dbReference type="EC" id="2.7.7.65" evidence="7"/>
<reference evidence="7 8" key="1">
    <citation type="submission" date="2023-03" db="EMBL/GenBank/DDBJ databases">
        <authorList>
            <person name="Pearce D."/>
        </authorList>
    </citation>
    <scope>NUCLEOTIDE SEQUENCE [LARGE SCALE GENOMIC DNA]</scope>
    <source>
        <strain evidence="7">Msz</strain>
    </source>
</reference>
<evidence type="ECO:0000259" key="4">
    <source>
        <dbReference type="PROSITE" id="PS50113"/>
    </source>
</evidence>
<evidence type="ECO:0000259" key="2">
    <source>
        <dbReference type="PROSITE" id="PS50110"/>
    </source>
</evidence>
<dbReference type="InterPro" id="IPR000160">
    <property type="entry name" value="GGDEF_dom"/>
</dbReference>
<dbReference type="Gene3D" id="3.30.450.20">
    <property type="entry name" value="PAS domain"/>
    <property type="match status" value="1"/>
</dbReference>
<feature type="domain" description="EAL" evidence="5">
    <location>
        <begin position="589"/>
        <end position="843"/>
    </location>
</feature>
<dbReference type="InterPro" id="IPR035965">
    <property type="entry name" value="PAS-like_dom_sf"/>
</dbReference>
<dbReference type="Pfam" id="PF00990">
    <property type="entry name" value="GGDEF"/>
    <property type="match status" value="1"/>
</dbReference>
<dbReference type="SMART" id="SM00086">
    <property type="entry name" value="PAC"/>
    <property type="match status" value="1"/>
</dbReference>
<dbReference type="SMART" id="SM00448">
    <property type="entry name" value="REC"/>
    <property type="match status" value="2"/>
</dbReference>
<feature type="domain" description="Response regulatory" evidence="2">
    <location>
        <begin position="8"/>
        <end position="124"/>
    </location>
</feature>
<dbReference type="InterPro" id="IPR011006">
    <property type="entry name" value="CheY-like_superfamily"/>
</dbReference>
<dbReference type="EMBL" id="OX458333">
    <property type="protein sequence ID" value="CAI8892557.1"/>
    <property type="molecule type" value="Genomic_DNA"/>
</dbReference>
<protein>
    <submittedName>
        <fullName evidence="7">Diguanylate cyclase</fullName>
        <ecNumber evidence="7">2.7.7.65</ecNumber>
    </submittedName>
</protein>
<dbReference type="SUPFAM" id="SSF141868">
    <property type="entry name" value="EAL domain-like"/>
    <property type="match status" value="1"/>
</dbReference>
<keyword evidence="7" id="KW-0548">Nucleotidyltransferase</keyword>
<dbReference type="SUPFAM" id="SSF55785">
    <property type="entry name" value="PYP-like sensor domain (PAS domain)"/>
    <property type="match status" value="1"/>
</dbReference>
<dbReference type="CDD" id="cd01949">
    <property type="entry name" value="GGDEF"/>
    <property type="match status" value="1"/>
</dbReference>
<dbReference type="InterPro" id="IPR052155">
    <property type="entry name" value="Biofilm_reg_signaling"/>
</dbReference>
<feature type="domain" description="PAS" evidence="3">
    <location>
        <begin position="289"/>
        <end position="348"/>
    </location>
</feature>
<dbReference type="InterPro" id="IPR013655">
    <property type="entry name" value="PAS_fold_3"/>
</dbReference>
<dbReference type="RefSeq" id="WP_051331843.1">
    <property type="nucleotide sequence ID" value="NZ_OX458333.1"/>
</dbReference>
<name>A0ABM9I4R7_9GAMM</name>
<sequence>MTRDDRPLILIVDDVPDNLHTLMNALRDDYAVIAATSGEKALELARRRPQPKLILLDIKMPNMDGYSVLARLKAAPATADIPVIFVTSLAEAAGEGHDLPPGAADCITKPIDPELLRMKVRTQLDLNRQGGRRGRLLGASAKDSSSALPTLLVVDDIPDNIHELLEALKDEYRIQVANSGAKALEQIRGPNPPDLVLLDIKMPAMDGYEVCRRIKALPVGDRIPVIFVTVIDAAEQKVRGFEVGAADYITKPFDIDEVRARVRTHLELARLRLSLEQLVAQRTALLEKSEEKYRILADYSPNWEYWLAPDGSYLYVSPACLDVSGYAPADFFADAGLMERIVHPADRETWCQRGPSAAARLGAEPLILRICTKDGEERWIEHVCKPVFDAAGKPRGVRGSFRDITDRQLAEQRIHFLTHRDTLTGLPNRALFAELLAQSIQYADSSQGSFALLFLDLDNLKTVNESLGHSFGDRILIEVAKRLQAMLPGRDAIARIGGGEFNIILEIDDSIPIDLTAQHVLDTLAEPYVLDGKNVYVGASIGIALYPSDGRDVEMLQSCAEAALHQAKAQGKGTVCFFSPELTRRAKHRLMLDAELRAALEGNELLLYYQPQIDLVNGRIVGLESLVRWQHPERGIVPPGEFIPLAEESGLVVRLGDWVLREACRQIKQWSEAGLTPRQTAVNVSAVQLSRGRLIDSVKAALSETGIRPEQLELEITESCVLTDRDQSFKALADLRALGVRLSIDDFGTGYCSLSYLQQLEVHKLKVDISFVRGMTTNNGKASIVRAIIALGHSLGLEVIAEGVEDEDQVHYLRSLKCDVIQGYLIGRPMPADEMTRFLASFDPPPILTDARPMLRP</sequence>
<dbReference type="SUPFAM" id="SSF55073">
    <property type="entry name" value="Nucleotide cyclase"/>
    <property type="match status" value="1"/>
</dbReference>
<dbReference type="InterPro" id="IPR001633">
    <property type="entry name" value="EAL_dom"/>
</dbReference>
<dbReference type="CDD" id="cd01948">
    <property type="entry name" value="EAL"/>
    <property type="match status" value="1"/>
</dbReference>
<evidence type="ECO:0000259" key="3">
    <source>
        <dbReference type="PROSITE" id="PS50112"/>
    </source>
</evidence>
<dbReference type="Gene3D" id="3.30.70.270">
    <property type="match status" value="1"/>
</dbReference>
<dbReference type="GO" id="GO:0052621">
    <property type="term" value="F:diguanylate cyclase activity"/>
    <property type="evidence" value="ECO:0007669"/>
    <property type="project" value="UniProtKB-EC"/>
</dbReference>
<evidence type="ECO:0000259" key="5">
    <source>
        <dbReference type="PROSITE" id="PS50883"/>
    </source>
</evidence>
<feature type="domain" description="PAC" evidence="4">
    <location>
        <begin position="361"/>
        <end position="416"/>
    </location>
</feature>
<evidence type="ECO:0000313" key="8">
    <source>
        <dbReference type="Proteomes" id="UP001162030"/>
    </source>
</evidence>
<dbReference type="PANTHER" id="PTHR44757:SF2">
    <property type="entry name" value="BIOFILM ARCHITECTURE MAINTENANCE PROTEIN MBAA"/>
    <property type="match status" value="1"/>
</dbReference>
<keyword evidence="8" id="KW-1185">Reference proteome</keyword>
<dbReference type="SUPFAM" id="SSF52172">
    <property type="entry name" value="CheY-like"/>
    <property type="match status" value="2"/>
</dbReference>
<accession>A0ABM9I4R7</accession>
<dbReference type="InterPro" id="IPR001789">
    <property type="entry name" value="Sig_transdc_resp-reg_receiver"/>
</dbReference>
<gene>
    <name evidence="7" type="ORF">MSZNOR_3276</name>
</gene>
<dbReference type="PROSITE" id="PS50887">
    <property type="entry name" value="GGDEF"/>
    <property type="match status" value="1"/>
</dbReference>
<dbReference type="Pfam" id="PF08447">
    <property type="entry name" value="PAS_3"/>
    <property type="match status" value="1"/>
</dbReference>
<feature type="domain" description="Response regulatory" evidence="2">
    <location>
        <begin position="150"/>
        <end position="266"/>
    </location>
</feature>
<dbReference type="SMART" id="SM00267">
    <property type="entry name" value="GGDEF"/>
    <property type="match status" value="1"/>
</dbReference>
<dbReference type="Proteomes" id="UP001162030">
    <property type="component" value="Chromosome"/>
</dbReference>
<dbReference type="PROSITE" id="PS50883">
    <property type="entry name" value="EAL"/>
    <property type="match status" value="1"/>
</dbReference>
<organism evidence="7 8">
    <name type="scientific">Methylocaldum szegediense</name>
    <dbReference type="NCBI Taxonomy" id="73780"/>
    <lineage>
        <taxon>Bacteria</taxon>
        <taxon>Pseudomonadati</taxon>
        <taxon>Pseudomonadota</taxon>
        <taxon>Gammaproteobacteria</taxon>
        <taxon>Methylococcales</taxon>
        <taxon>Methylococcaceae</taxon>
        <taxon>Methylocaldum</taxon>
    </lineage>
</organism>
<dbReference type="NCBIfam" id="TIGR00254">
    <property type="entry name" value="GGDEF"/>
    <property type="match status" value="1"/>
</dbReference>
<dbReference type="PROSITE" id="PS50110">
    <property type="entry name" value="RESPONSE_REGULATORY"/>
    <property type="match status" value="2"/>
</dbReference>
<dbReference type="PROSITE" id="PS50113">
    <property type="entry name" value="PAC"/>
    <property type="match status" value="1"/>
</dbReference>
<dbReference type="InterPro" id="IPR043128">
    <property type="entry name" value="Rev_trsase/Diguanyl_cyclase"/>
</dbReference>
<dbReference type="InterPro" id="IPR000700">
    <property type="entry name" value="PAS-assoc_C"/>
</dbReference>
<feature type="modified residue" description="4-aspartylphosphate" evidence="1">
    <location>
        <position position="199"/>
    </location>
</feature>
<keyword evidence="7" id="KW-0808">Transferase</keyword>
<dbReference type="InterPro" id="IPR000014">
    <property type="entry name" value="PAS"/>
</dbReference>
<feature type="domain" description="GGDEF" evidence="6">
    <location>
        <begin position="448"/>
        <end position="580"/>
    </location>
</feature>
<dbReference type="PANTHER" id="PTHR44757">
    <property type="entry name" value="DIGUANYLATE CYCLASE DGCP"/>
    <property type="match status" value="1"/>
</dbReference>
<dbReference type="Gene3D" id="3.20.20.450">
    <property type="entry name" value="EAL domain"/>
    <property type="match status" value="1"/>
</dbReference>
<dbReference type="Gene3D" id="3.40.50.2300">
    <property type="match status" value="2"/>
</dbReference>
<feature type="modified residue" description="4-aspartylphosphate" evidence="1">
    <location>
        <position position="57"/>
    </location>
</feature>
<dbReference type="Pfam" id="PF00072">
    <property type="entry name" value="Response_reg"/>
    <property type="match status" value="2"/>
</dbReference>
<dbReference type="PROSITE" id="PS50112">
    <property type="entry name" value="PAS"/>
    <property type="match status" value="1"/>
</dbReference>
<evidence type="ECO:0000259" key="6">
    <source>
        <dbReference type="PROSITE" id="PS50887"/>
    </source>
</evidence>
<dbReference type="CDD" id="cd00130">
    <property type="entry name" value="PAS"/>
    <property type="match status" value="1"/>
</dbReference>
<dbReference type="Pfam" id="PF00563">
    <property type="entry name" value="EAL"/>
    <property type="match status" value="1"/>
</dbReference>